<evidence type="ECO:0000259" key="1">
    <source>
        <dbReference type="Pfam" id="PF13087"/>
    </source>
</evidence>
<comment type="caution">
    <text evidence="2">The sequence shown here is derived from an EMBL/GenBank/DDBJ whole genome shotgun (WGS) entry which is preliminary data.</text>
</comment>
<dbReference type="Proteomes" id="UP000738349">
    <property type="component" value="Unassembled WGS sequence"/>
</dbReference>
<organism evidence="2 3">
    <name type="scientific">Dactylonectria macrodidyma</name>
    <dbReference type="NCBI Taxonomy" id="307937"/>
    <lineage>
        <taxon>Eukaryota</taxon>
        <taxon>Fungi</taxon>
        <taxon>Dikarya</taxon>
        <taxon>Ascomycota</taxon>
        <taxon>Pezizomycotina</taxon>
        <taxon>Sordariomycetes</taxon>
        <taxon>Hypocreomycetidae</taxon>
        <taxon>Hypocreales</taxon>
        <taxon>Nectriaceae</taxon>
        <taxon>Dactylonectria</taxon>
    </lineage>
</organism>
<dbReference type="InterPro" id="IPR041679">
    <property type="entry name" value="DNA2/NAM7-like_C"/>
</dbReference>
<dbReference type="AlphaFoldDB" id="A0A9P9EXM1"/>
<sequence length="207" mass="22945">MADNIDGAVLCTLWVVFNEHSGWTRLWEKIPHTNDELCQCSSEMRNSCSQSSCRAWKGLRRVLVTLSIVGRDPYALALNNITAIIIIPAVMRVTKTDGAGIADPYRANMSAIKARFSQNGLLRDVEVSILNSYQGREAHVITINLVANQDSEPGFNPDLGTGITRQQCELFIFGNVDTAQRTGIQYWTTLLRMFGNGTGGPKEKFGY</sequence>
<keyword evidence="3" id="KW-1185">Reference proteome</keyword>
<dbReference type="Gene3D" id="3.40.50.300">
    <property type="entry name" value="P-loop containing nucleotide triphosphate hydrolases"/>
    <property type="match status" value="1"/>
</dbReference>
<proteinExistence type="predicted"/>
<evidence type="ECO:0000313" key="2">
    <source>
        <dbReference type="EMBL" id="KAH7148411.1"/>
    </source>
</evidence>
<name>A0A9P9EXM1_9HYPO</name>
<reference evidence="2" key="1">
    <citation type="journal article" date="2021" name="Nat. Commun.">
        <title>Genetic determinants of endophytism in the Arabidopsis root mycobiome.</title>
        <authorList>
            <person name="Mesny F."/>
            <person name="Miyauchi S."/>
            <person name="Thiergart T."/>
            <person name="Pickel B."/>
            <person name="Atanasova L."/>
            <person name="Karlsson M."/>
            <person name="Huettel B."/>
            <person name="Barry K.W."/>
            <person name="Haridas S."/>
            <person name="Chen C."/>
            <person name="Bauer D."/>
            <person name="Andreopoulos W."/>
            <person name="Pangilinan J."/>
            <person name="LaButti K."/>
            <person name="Riley R."/>
            <person name="Lipzen A."/>
            <person name="Clum A."/>
            <person name="Drula E."/>
            <person name="Henrissat B."/>
            <person name="Kohler A."/>
            <person name="Grigoriev I.V."/>
            <person name="Martin F.M."/>
            <person name="Hacquard S."/>
        </authorList>
    </citation>
    <scope>NUCLEOTIDE SEQUENCE</scope>
    <source>
        <strain evidence="2">MPI-CAGE-AT-0147</strain>
    </source>
</reference>
<gene>
    <name evidence="2" type="ORF">EDB81DRAFT_932817</name>
</gene>
<dbReference type="EMBL" id="JAGMUV010000007">
    <property type="protein sequence ID" value="KAH7148411.1"/>
    <property type="molecule type" value="Genomic_DNA"/>
</dbReference>
<evidence type="ECO:0000313" key="3">
    <source>
        <dbReference type="Proteomes" id="UP000738349"/>
    </source>
</evidence>
<feature type="domain" description="DNA2/NAM7 helicase-like C-terminal" evidence="1">
    <location>
        <begin position="97"/>
        <end position="176"/>
    </location>
</feature>
<dbReference type="InterPro" id="IPR027417">
    <property type="entry name" value="P-loop_NTPase"/>
</dbReference>
<dbReference type="Pfam" id="PF13087">
    <property type="entry name" value="AAA_12"/>
    <property type="match status" value="1"/>
</dbReference>
<dbReference type="OrthoDB" id="6513042at2759"/>
<protein>
    <recommendedName>
        <fullName evidence="1">DNA2/NAM7 helicase-like C-terminal domain-containing protein</fullName>
    </recommendedName>
</protein>
<accession>A0A9P9EXM1</accession>